<name>A0A4Z1PGR9_9PEZI</name>
<dbReference type="EMBL" id="SNSC02000001">
    <property type="protein sequence ID" value="TID27796.1"/>
    <property type="molecule type" value="Genomic_DNA"/>
</dbReference>
<reference evidence="2 3" key="1">
    <citation type="submission" date="2019-04" db="EMBL/GenBank/DDBJ databases">
        <title>High contiguity whole genome sequence and gene annotation resource for two Venturia nashicola isolates.</title>
        <authorList>
            <person name="Prokchorchik M."/>
            <person name="Won K."/>
            <person name="Lee Y."/>
            <person name="Choi E.D."/>
            <person name="Segonzac C."/>
            <person name="Sohn K.H."/>
        </authorList>
    </citation>
    <scope>NUCLEOTIDE SEQUENCE [LARGE SCALE GENOMIC DNA]</scope>
    <source>
        <strain evidence="2 3">PRI2</strain>
    </source>
</reference>
<evidence type="ECO:0000256" key="1">
    <source>
        <dbReference type="SAM" id="MobiDB-lite"/>
    </source>
</evidence>
<feature type="compositionally biased region" description="Polar residues" evidence="1">
    <location>
        <begin position="90"/>
        <end position="125"/>
    </location>
</feature>
<sequence>MTSPLQRKPFESHLTTSPPPWIDLLHQLPIDLSDYTSFLASYSDIVLSPLEDELRIEDLLEDELFEDSKEEPTDTVAIMSNNQSQCYSGSIFTSSSNGGAPQIWRSTESISSNSQGTTVHQTSEQPGHLPRQETLRLGESSESSESGESIAEQPASSSRIEDISEPSAWKTNMRSEKEAYSVVFVGDK</sequence>
<dbReference type="Proteomes" id="UP000298493">
    <property type="component" value="Unassembled WGS sequence"/>
</dbReference>
<feature type="region of interest" description="Disordered" evidence="1">
    <location>
        <begin position="90"/>
        <end position="171"/>
    </location>
</feature>
<keyword evidence="3" id="KW-1185">Reference proteome</keyword>
<protein>
    <submittedName>
        <fullName evidence="2">Uncharacterized protein</fullName>
    </submittedName>
</protein>
<comment type="caution">
    <text evidence="2">The sequence shown here is derived from an EMBL/GenBank/DDBJ whole genome shotgun (WGS) entry which is preliminary data.</text>
</comment>
<evidence type="ECO:0000313" key="2">
    <source>
        <dbReference type="EMBL" id="TID27796.1"/>
    </source>
</evidence>
<organism evidence="2 3">
    <name type="scientific">Venturia nashicola</name>
    <dbReference type="NCBI Taxonomy" id="86259"/>
    <lineage>
        <taxon>Eukaryota</taxon>
        <taxon>Fungi</taxon>
        <taxon>Dikarya</taxon>
        <taxon>Ascomycota</taxon>
        <taxon>Pezizomycotina</taxon>
        <taxon>Dothideomycetes</taxon>
        <taxon>Pleosporomycetidae</taxon>
        <taxon>Venturiales</taxon>
        <taxon>Venturiaceae</taxon>
        <taxon>Venturia</taxon>
    </lineage>
</organism>
<gene>
    <name evidence="2" type="ORF">E6O75_ATG00563</name>
</gene>
<proteinExistence type="predicted"/>
<dbReference type="STRING" id="86259.A0A4Z1PGR9"/>
<feature type="compositionally biased region" description="Low complexity" evidence="1">
    <location>
        <begin position="138"/>
        <end position="149"/>
    </location>
</feature>
<evidence type="ECO:0000313" key="3">
    <source>
        <dbReference type="Proteomes" id="UP000298493"/>
    </source>
</evidence>
<accession>A0A4Z1PGR9</accession>
<dbReference type="AlphaFoldDB" id="A0A4Z1PGR9"/>